<keyword evidence="19 24" id="KW-1208">Phospholipid metabolism</keyword>
<feature type="binding site" evidence="22">
    <location>
        <position position="36"/>
    </location>
    <ligand>
        <name>ATP</name>
        <dbReference type="ChEBI" id="CHEBI:30616"/>
    </ligand>
</feature>
<feature type="binding site" evidence="23">
    <location>
        <position position="36"/>
    </location>
    <ligand>
        <name>a divalent metal cation</name>
        <dbReference type="ChEBI" id="CHEBI:60240"/>
    </ligand>
</feature>
<keyword evidence="18" id="KW-0594">Phospholipid biosynthesis</keyword>
<evidence type="ECO:0000256" key="14">
    <source>
        <dbReference type="ARBA" id="ARBA00022842"/>
    </source>
</evidence>
<evidence type="ECO:0000256" key="2">
    <source>
        <dbReference type="ARBA" id="ARBA00005967"/>
    </source>
</evidence>
<proteinExistence type="inferred from homology"/>
<dbReference type="RefSeq" id="WP_274570608.1">
    <property type="nucleotide sequence ID" value="NZ_CP145606.1"/>
</dbReference>
<keyword evidence="9 24" id="KW-0812">Transmembrane</keyword>
<comment type="cofactor">
    <cofactor evidence="23">
        <name>Mg(2+)</name>
        <dbReference type="ChEBI" id="CHEBI:18420"/>
    </cofactor>
    <text evidence="23">Mn(2+), Zn(2+), Cd(2+) and Co(2+) support activity to lesser extents.</text>
</comment>
<evidence type="ECO:0000256" key="18">
    <source>
        <dbReference type="ARBA" id="ARBA00023209"/>
    </source>
</evidence>
<evidence type="ECO:0000256" key="15">
    <source>
        <dbReference type="ARBA" id="ARBA00022989"/>
    </source>
</evidence>
<dbReference type="EMBL" id="CP146598">
    <property type="protein sequence ID" value="WWY02885.1"/>
    <property type="molecule type" value="Genomic_DNA"/>
</dbReference>
<dbReference type="InterPro" id="IPR036945">
    <property type="entry name" value="DAGK_sf"/>
</dbReference>
<keyword evidence="5" id="KW-1003">Cell membrane</keyword>
<keyword evidence="16 24" id="KW-0443">Lipid metabolism</keyword>
<reference evidence="25" key="1">
    <citation type="submission" date="2022-10" db="EMBL/GenBank/DDBJ databases">
        <authorList>
            <person name="Boutroux M."/>
        </authorList>
    </citation>
    <scope>NUCLEOTIDE SEQUENCE</scope>
    <source>
        <strain evidence="25">51.81</strain>
    </source>
</reference>
<feature type="binding site" evidence="21">
    <location>
        <position position="18"/>
    </location>
    <ligand>
        <name>substrate</name>
    </ligand>
</feature>
<evidence type="ECO:0000256" key="13">
    <source>
        <dbReference type="ARBA" id="ARBA00022840"/>
    </source>
</evidence>
<dbReference type="Gene3D" id="1.10.287.3610">
    <property type="match status" value="1"/>
</dbReference>
<dbReference type="AlphaFoldDB" id="A0A9X4E221"/>
<evidence type="ECO:0000256" key="12">
    <source>
        <dbReference type="ARBA" id="ARBA00022777"/>
    </source>
</evidence>
<feature type="binding site" evidence="22">
    <location>
        <begin position="102"/>
        <end position="103"/>
    </location>
    <ligand>
        <name>ATP</name>
        <dbReference type="ChEBI" id="CHEBI:30616"/>
    </ligand>
</feature>
<dbReference type="PROSITE" id="PS01069">
    <property type="entry name" value="DAGK_PROKAR"/>
    <property type="match status" value="1"/>
</dbReference>
<feature type="binding site" evidence="21">
    <location>
        <begin position="22"/>
        <end position="27"/>
    </location>
    <ligand>
        <name>substrate</name>
    </ligand>
</feature>
<keyword evidence="10 23" id="KW-0479">Metal-binding</keyword>
<keyword evidence="17 24" id="KW-0472">Membrane</keyword>
<feature type="binding site" evidence="23">
    <location>
        <position position="84"/>
    </location>
    <ligand>
        <name>a divalent metal cation</name>
        <dbReference type="ChEBI" id="CHEBI:60240"/>
    </ligand>
</feature>
<evidence type="ECO:0000313" key="27">
    <source>
        <dbReference type="Proteomes" id="UP001149607"/>
    </source>
</evidence>
<feature type="binding site" evidence="22">
    <location>
        <position position="84"/>
    </location>
    <ligand>
        <name>ATP</name>
        <dbReference type="ChEBI" id="CHEBI:30616"/>
    </ligand>
</feature>
<feature type="binding site" evidence="22">
    <location>
        <position position="18"/>
    </location>
    <ligand>
        <name>ATP</name>
        <dbReference type="ChEBI" id="CHEBI:30616"/>
    </ligand>
</feature>
<keyword evidence="27" id="KW-1185">Reference proteome</keyword>
<evidence type="ECO:0000256" key="9">
    <source>
        <dbReference type="ARBA" id="ARBA00022692"/>
    </source>
</evidence>
<dbReference type="GO" id="GO:0046872">
    <property type="term" value="F:metal ion binding"/>
    <property type="evidence" value="ECO:0007669"/>
    <property type="project" value="UniProtKB-KW"/>
</dbReference>
<keyword evidence="6" id="KW-0444">Lipid biosynthesis</keyword>
<name>A0A9X4E221_9NEIS</name>
<evidence type="ECO:0000256" key="8">
    <source>
        <dbReference type="ARBA" id="ARBA00022679"/>
    </source>
</evidence>
<keyword evidence="13 22" id="KW-0067">ATP-binding</keyword>
<dbReference type="GO" id="GO:0004143">
    <property type="term" value="F:ATP-dependent diacylglycerol kinase activity"/>
    <property type="evidence" value="ECO:0007669"/>
    <property type="project" value="UniProtKB-EC"/>
</dbReference>
<keyword evidence="12 24" id="KW-0418">Kinase</keyword>
<evidence type="ECO:0000313" key="25">
    <source>
        <dbReference type="EMBL" id="MDD9327734.1"/>
    </source>
</evidence>
<keyword evidence="14 23" id="KW-0460">Magnesium</keyword>
<evidence type="ECO:0000256" key="21">
    <source>
        <dbReference type="PIRSR" id="PIRSR600829-2"/>
    </source>
</evidence>
<organism evidence="25">
    <name type="scientific">Neisseria leonii</name>
    <dbReference type="NCBI Taxonomy" id="2995413"/>
    <lineage>
        <taxon>Bacteria</taxon>
        <taxon>Pseudomonadati</taxon>
        <taxon>Pseudomonadota</taxon>
        <taxon>Betaproteobacteria</taxon>
        <taxon>Neisseriales</taxon>
        <taxon>Neisseriaceae</taxon>
        <taxon>Neisseria</taxon>
    </lineage>
</organism>
<feature type="binding site" evidence="21">
    <location>
        <position position="77"/>
    </location>
    <ligand>
        <name>substrate</name>
    </ligand>
</feature>
<evidence type="ECO:0000313" key="26">
    <source>
        <dbReference type="EMBL" id="WWY02885.1"/>
    </source>
</evidence>
<evidence type="ECO:0000256" key="24">
    <source>
        <dbReference type="RuleBase" id="RU363065"/>
    </source>
</evidence>
<evidence type="ECO:0000256" key="4">
    <source>
        <dbReference type="ARBA" id="ARBA00017575"/>
    </source>
</evidence>
<comment type="catalytic activity">
    <reaction evidence="24">
        <text>a 1,2-diacyl-sn-glycerol + ATP = a 1,2-diacyl-sn-glycero-3-phosphate + ADP + H(+)</text>
        <dbReference type="Rhea" id="RHEA:10272"/>
        <dbReference type="ChEBI" id="CHEBI:15378"/>
        <dbReference type="ChEBI" id="CHEBI:17815"/>
        <dbReference type="ChEBI" id="CHEBI:30616"/>
        <dbReference type="ChEBI" id="CHEBI:58608"/>
        <dbReference type="ChEBI" id="CHEBI:456216"/>
        <dbReference type="EC" id="2.7.1.107"/>
    </reaction>
</comment>
<evidence type="ECO:0000256" key="22">
    <source>
        <dbReference type="PIRSR" id="PIRSR600829-3"/>
    </source>
</evidence>
<feature type="transmembrane region" description="Helical" evidence="24">
    <location>
        <begin position="104"/>
        <end position="125"/>
    </location>
</feature>
<feature type="transmembrane region" description="Helical" evidence="24">
    <location>
        <begin position="66"/>
        <end position="83"/>
    </location>
</feature>
<evidence type="ECO:0000256" key="3">
    <source>
        <dbReference type="ARBA" id="ARBA00012133"/>
    </source>
</evidence>
<keyword evidence="11 22" id="KW-0547">Nucleotide-binding</keyword>
<evidence type="ECO:0000256" key="11">
    <source>
        <dbReference type="ARBA" id="ARBA00022741"/>
    </source>
</evidence>
<dbReference type="PANTHER" id="PTHR34299:SF1">
    <property type="entry name" value="DIACYLGLYCEROL KINASE"/>
    <property type="match status" value="1"/>
</dbReference>
<keyword evidence="15 24" id="KW-1133">Transmembrane helix</keyword>
<feature type="binding site" evidence="21">
    <location>
        <position position="106"/>
    </location>
    <ligand>
        <name>substrate</name>
    </ligand>
</feature>
<keyword evidence="7 24" id="KW-0997">Cell inner membrane</keyword>
<dbReference type="CDD" id="cd14264">
    <property type="entry name" value="DAGK_IM"/>
    <property type="match status" value="1"/>
</dbReference>
<evidence type="ECO:0000256" key="23">
    <source>
        <dbReference type="PIRSR" id="PIRSR600829-4"/>
    </source>
</evidence>
<evidence type="ECO:0000256" key="19">
    <source>
        <dbReference type="ARBA" id="ARBA00023264"/>
    </source>
</evidence>
<keyword evidence="8 24" id="KW-0808">Transferase</keyword>
<evidence type="ECO:0000256" key="6">
    <source>
        <dbReference type="ARBA" id="ARBA00022516"/>
    </source>
</evidence>
<dbReference type="Proteomes" id="UP001149607">
    <property type="component" value="Chromosome"/>
</dbReference>
<dbReference type="InterPro" id="IPR000829">
    <property type="entry name" value="DAGK"/>
</dbReference>
<feature type="binding site" evidence="22">
    <location>
        <position position="25"/>
    </location>
    <ligand>
        <name>ATP</name>
        <dbReference type="ChEBI" id="CHEBI:30616"/>
    </ligand>
</feature>
<reference evidence="26" key="2">
    <citation type="submission" date="2024-02" db="EMBL/GenBank/DDBJ databases">
        <title>Neisseria leonii sp. nov.</title>
        <authorList>
            <person name="Boutroux M."/>
            <person name="Favre-Rochex S."/>
            <person name="Gorgette O."/>
            <person name="Touak G."/>
            <person name="Muhle E."/>
            <person name="Chesneau O."/>
            <person name="Clermont D."/>
            <person name="Rahi P."/>
        </authorList>
    </citation>
    <scope>NUCLEOTIDE SEQUENCE</scope>
    <source>
        <strain evidence="26">51.81</strain>
    </source>
</reference>
<gene>
    <name evidence="25" type="ORF">ORY91_001145</name>
    <name evidence="26" type="ORF">V9W64_09345</name>
</gene>
<comment type="subcellular location">
    <subcellularLocation>
        <location evidence="1 24">Cell inner membrane</location>
        <topology evidence="1 24">Multi-pass membrane protein</topology>
    </subcellularLocation>
</comment>
<dbReference type="GO" id="GO:0005886">
    <property type="term" value="C:plasma membrane"/>
    <property type="evidence" value="ECO:0007669"/>
    <property type="project" value="UniProtKB-SubCell"/>
</dbReference>
<evidence type="ECO:0000256" key="5">
    <source>
        <dbReference type="ARBA" id="ARBA00022475"/>
    </source>
</evidence>
<dbReference type="InterPro" id="IPR033718">
    <property type="entry name" value="DAGK_prok"/>
</dbReference>
<evidence type="ECO:0000256" key="20">
    <source>
        <dbReference type="PIRSR" id="PIRSR600829-1"/>
    </source>
</evidence>
<dbReference type="Pfam" id="PF01219">
    <property type="entry name" value="DAGK_prokar"/>
    <property type="match status" value="1"/>
</dbReference>
<sequence length="129" mass="14543">MNKRSYAQRMKGKTGLRRIIRALHYSWDGFQTACKEQGFRQLLWIHGTLLLLLVLLPFGIPTKMVLLAVSFVSLIIELLNTAVEAAVDHTSTARHPLAKQAKDLGSAAQILSLVMLVVLWLMALWREYG</sequence>
<dbReference type="GO" id="GO:0006654">
    <property type="term" value="P:phosphatidic acid biosynthetic process"/>
    <property type="evidence" value="ECO:0007669"/>
    <property type="project" value="InterPro"/>
</dbReference>
<evidence type="ECO:0000256" key="17">
    <source>
        <dbReference type="ARBA" id="ARBA00023136"/>
    </source>
</evidence>
<dbReference type="PANTHER" id="PTHR34299">
    <property type="entry name" value="DIACYLGLYCEROL KINASE"/>
    <property type="match status" value="1"/>
</dbReference>
<protein>
    <recommendedName>
        <fullName evidence="4 24">Diacylglycerol kinase</fullName>
        <ecNumber evidence="3 24">2.7.1.107</ecNumber>
    </recommendedName>
</protein>
<dbReference type="EMBL" id="JAPQFL010000002">
    <property type="protein sequence ID" value="MDD9327734.1"/>
    <property type="molecule type" value="Genomic_DNA"/>
</dbReference>
<dbReference type="EC" id="2.7.1.107" evidence="3 24"/>
<evidence type="ECO:0000256" key="16">
    <source>
        <dbReference type="ARBA" id="ARBA00023098"/>
    </source>
</evidence>
<comment type="function">
    <text evidence="24">Catalyzes the ATP-dependent phosphorylation of sn-l,2-diacylglycerol (DAG) to phosphatidic acid. Involved in the recycling of diacylglycerol produced as a by-product during membrane-derived oligosaccharide (MDO) biosynthesis.</text>
</comment>
<feature type="active site" description="Proton acceptor" evidence="20">
    <location>
        <position position="77"/>
    </location>
</feature>
<evidence type="ECO:0000256" key="10">
    <source>
        <dbReference type="ARBA" id="ARBA00022723"/>
    </source>
</evidence>
<feature type="binding site" evidence="21">
    <location>
        <begin position="120"/>
        <end position="125"/>
    </location>
    <ligand>
        <name>substrate</name>
    </ligand>
</feature>
<dbReference type="GO" id="GO:0005524">
    <property type="term" value="F:ATP binding"/>
    <property type="evidence" value="ECO:0007669"/>
    <property type="project" value="UniProtKB-KW"/>
</dbReference>
<accession>A0A9X4E221</accession>
<feature type="transmembrane region" description="Helical" evidence="24">
    <location>
        <begin position="42"/>
        <end position="60"/>
    </location>
</feature>
<evidence type="ECO:0000256" key="7">
    <source>
        <dbReference type="ARBA" id="ARBA00022519"/>
    </source>
</evidence>
<evidence type="ECO:0000256" key="1">
    <source>
        <dbReference type="ARBA" id="ARBA00004429"/>
    </source>
</evidence>
<comment type="similarity">
    <text evidence="2 24">Belongs to the bacterial diacylglycerol kinase family.</text>
</comment>